<protein>
    <submittedName>
        <fullName evidence="7">23S rRNA m(1)G-745 methyltransferase</fullName>
    </submittedName>
</protein>
<feature type="binding site" evidence="4">
    <location>
        <position position="185"/>
    </location>
    <ligand>
        <name>S-adenosyl-L-methionine</name>
        <dbReference type="ChEBI" id="CHEBI:59789"/>
    </ligand>
</feature>
<sequence>MSKQQSSVPLMCPICRTPLYLFERTWQCDTNHSFDIAKQGYVNLHVVQHKHSKTPGDTTVSVTARREFLSAGFYAPLQQTMTQLIAKYHIQSVLDIGCGEGYYTHAMQQHAEHVIGLDIAKTAVQRAAKLNSNVTWVVGTGTILPVLSAQIDLCTSLFSPLPLSEIQRVLTANGYMLIVTPAEDHLYAMRDALFDQVNLHDPSKFSTQFSEHFDLIEQEKLTYPMTLSQADLKHLIAMTPYAYKAKLEKRVQLEQQQAFVVNASFQIYLFKKKAV</sequence>
<dbReference type="InterPro" id="IPR029063">
    <property type="entry name" value="SAM-dependent_MTases_sf"/>
</dbReference>
<dbReference type="Gene3D" id="3.40.50.150">
    <property type="entry name" value="Vaccinia Virus protein VP39"/>
    <property type="match status" value="1"/>
</dbReference>
<keyword evidence="3" id="KW-0479">Metal-binding</keyword>
<dbReference type="GO" id="GO:0008168">
    <property type="term" value="F:methyltransferase activity"/>
    <property type="evidence" value="ECO:0007669"/>
    <property type="project" value="UniProtKB-KW"/>
</dbReference>
<dbReference type="Pfam" id="PF13649">
    <property type="entry name" value="Methyltransf_25"/>
    <property type="match status" value="1"/>
</dbReference>
<evidence type="ECO:0000256" key="2">
    <source>
        <dbReference type="ARBA" id="ARBA00022679"/>
    </source>
</evidence>
<dbReference type="InterPro" id="IPR051052">
    <property type="entry name" value="Diverse_substrate_MTase"/>
</dbReference>
<dbReference type="SUPFAM" id="SSF53335">
    <property type="entry name" value="S-adenosyl-L-methionine-dependent methyltransferases"/>
    <property type="match status" value="1"/>
</dbReference>
<feature type="domain" description="23S rRNA (guanine(745)-N(1))-methyltransferase N-terminal" evidence="6">
    <location>
        <begin position="11"/>
        <end position="53"/>
    </location>
</feature>
<feature type="binding site" evidence="3">
    <location>
        <position position="15"/>
    </location>
    <ligand>
        <name>Zn(2+)</name>
        <dbReference type="ChEBI" id="CHEBI:29105"/>
    </ligand>
</feature>
<feature type="binding site" evidence="4">
    <location>
        <position position="74"/>
    </location>
    <ligand>
        <name>S-adenosyl-L-methionine</name>
        <dbReference type="ChEBI" id="CHEBI:59789"/>
    </ligand>
</feature>
<evidence type="ECO:0000256" key="1">
    <source>
        <dbReference type="ARBA" id="ARBA00022603"/>
    </source>
</evidence>
<evidence type="ECO:0000259" key="6">
    <source>
        <dbReference type="Pfam" id="PF21302"/>
    </source>
</evidence>
<keyword evidence="8" id="KW-1185">Reference proteome</keyword>
<evidence type="ECO:0000259" key="5">
    <source>
        <dbReference type="Pfam" id="PF13649"/>
    </source>
</evidence>
<dbReference type="InterPro" id="IPR016718">
    <property type="entry name" value="rRNA_m1G-MeTrfase_A_prd"/>
</dbReference>
<keyword evidence="4" id="KW-0949">S-adenosyl-L-methionine</keyword>
<reference evidence="8" key="1">
    <citation type="submission" date="2017-06" db="EMBL/GenBank/DDBJ databases">
        <authorList>
            <person name="Varghese N."/>
            <person name="Submissions S."/>
        </authorList>
    </citation>
    <scope>NUCLEOTIDE SEQUENCE [LARGE SCALE GENOMIC DNA]</scope>
    <source>
        <strain evidence="8">ANC 5114</strain>
    </source>
</reference>
<dbReference type="Proteomes" id="UP000243463">
    <property type="component" value="Unassembled WGS sequence"/>
</dbReference>
<dbReference type="RefSeq" id="WP_213062829.1">
    <property type="nucleotide sequence ID" value="NZ_FZLN01000003.1"/>
</dbReference>
<proteinExistence type="predicted"/>
<dbReference type="EMBL" id="FZLN01000003">
    <property type="protein sequence ID" value="SNQ29758.1"/>
    <property type="molecule type" value="Genomic_DNA"/>
</dbReference>
<dbReference type="InterPro" id="IPR041698">
    <property type="entry name" value="Methyltransf_25"/>
</dbReference>
<gene>
    <name evidence="7" type="ORF">SAMN05444584_1727</name>
</gene>
<feature type="domain" description="Methyltransferase" evidence="5">
    <location>
        <begin position="93"/>
        <end position="171"/>
    </location>
</feature>
<dbReference type="PANTHER" id="PTHR44942:SF4">
    <property type="entry name" value="METHYLTRANSFERASE TYPE 11 DOMAIN-CONTAINING PROTEIN"/>
    <property type="match status" value="1"/>
</dbReference>
<evidence type="ECO:0000256" key="3">
    <source>
        <dbReference type="PIRSR" id="PIRSR018249-1"/>
    </source>
</evidence>
<keyword evidence="2 7" id="KW-0808">Transferase</keyword>
<evidence type="ECO:0000313" key="8">
    <source>
        <dbReference type="Proteomes" id="UP000243463"/>
    </source>
</evidence>
<dbReference type="PIRSF" id="PIRSF018249">
    <property type="entry name" value="MyrA_prd"/>
    <property type="match status" value="1"/>
</dbReference>
<dbReference type="InterPro" id="IPR048647">
    <property type="entry name" value="RlmA_N"/>
</dbReference>
<evidence type="ECO:0000313" key="7">
    <source>
        <dbReference type="EMBL" id="SNQ29758.1"/>
    </source>
</evidence>
<feature type="binding site" evidence="4">
    <location>
        <begin position="100"/>
        <end position="101"/>
    </location>
    <ligand>
        <name>S-adenosyl-L-methionine</name>
        <dbReference type="ChEBI" id="CHEBI:59789"/>
    </ligand>
</feature>
<dbReference type="GO" id="GO:0032259">
    <property type="term" value="P:methylation"/>
    <property type="evidence" value="ECO:0007669"/>
    <property type="project" value="UniProtKB-KW"/>
</dbReference>
<feature type="binding site" evidence="3">
    <location>
        <position position="12"/>
    </location>
    <ligand>
        <name>Zn(2+)</name>
        <dbReference type="ChEBI" id="CHEBI:29105"/>
    </ligand>
</feature>
<organism evidence="7 8">
    <name type="scientific">Acinetobacter apis</name>
    <dbReference type="NCBI Taxonomy" id="1229165"/>
    <lineage>
        <taxon>Bacteria</taxon>
        <taxon>Pseudomonadati</taxon>
        <taxon>Pseudomonadota</taxon>
        <taxon>Gammaproteobacteria</taxon>
        <taxon>Moraxellales</taxon>
        <taxon>Moraxellaceae</taxon>
        <taxon>Acinetobacter</taxon>
    </lineage>
</organism>
<feature type="binding site" evidence="3">
    <location>
        <position position="28"/>
    </location>
    <ligand>
        <name>Zn(2+)</name>
        <dbReference type="ChEBI" id="CHEBI:29105"/>
    </ligand>
</feature>
<dbReference type="GO" id="GO:0046872">
    <property type="term" value="F:metal ion binding"/>
    <property type="evidence" value="ECO:0007669"/>
    <property type="project" value="UniProtKB-KW"/>
</dbReference>
<accession>A0A217EGZ8</accession>
<keyword evidence="3" id="KW-0862">Zinc</keyword>
<dbReference type="Pfam" id="PF21302">
    <property type="entry name" value="Zn_ribbon_RlmA"/>
    <property type="match status" value="1"/>
</dbReference>
<dbReference type="AlphaFoldDB" id="A0A217EGZ8"/>
<dbReference type="PANTHER" id="PTHR44942">
    <property type="entry name" value="METHYLTRANSF_11 DOMAIN-CONTAINING PROTEIN"/>
    <property type="match status" value="1"/>
</dbReference>
<keyword evidence="1 7" id="KW-0489">Methyltransferase</keyword>
<dbReference type="CDD" id="cd02440">
    <property type="entry name" value="AdoMet_MTases"/>
    <property type="match status" value="1"/>
</dbReference>
<name>A0A217EGZ8_9GAMM</name>
<evidence type="ECO:0000256" key="4">
    <source>
        <dbReference type="PIRSR" id="PIRSR018249-2"/>
    </source>
</evidence>
<feature type="binding site" evidence="3">
    <location>
        <position position="32"/>
    </location>
    <ligand>
        <name>Zn(2+)</name>
        <dbReference type="ChEBI" id="CHEBI:29105"/>
    </ligand>
</feature>